<keyword evidence="5" id="KW-0493">Microtubule</keyword>
<protein>
    <recommendedName>
        <fullName evidence="5">Kinesin-like protein</fullName>
    </recommendedName>
</protein>
<dbReference type="CDD" id="cd01372">
    <property type="entry name" value="KISc_KIF4"/>
    <property type="match status" value="1"/>
</dbReference>
<dbReference type="PANTHER" id="PTHR47969:SF6">
    <property type="entry name" value="KINESIN-LIKE PROTEIN KIN-4C"/>
    <property type="match status" value="1"/>
</dbReference>
<reference evidence="7" key="1">
    <citation type="submission" date="2022-04" db="EMBL/GenBank/DDBJ databases">
        <title>A functionally conserved STORR gene fusion in Papaver species that diverged 16.8 million years ago.</title>
        <authorList>
            <person name="Catania T."/>
        </authorList>
    </citation>
    <scope>NUCLEOTIDE SEQUENCE</scope>
    <source>
        <strain evidence="7">S-188037</strain>
    </source>
</reference>
<dbReference type="PANTHER" id="PTHR47969">
    <property type="entry name" value="CHROMOSOME-ASSOCIATED KINESIN KIF4A-RELATED"/>
    <property type="match status" value="1"/>
</dbReference>
<comment type="similarity">
    <text evidence="4 5">Belongs to the TRAFAC class myosin-kinesin ATPase superfamily. Kinesin family.</text>
</comment>
<dbReference type="GO" id="GO:0008017">
    <property type="term" value="F:microtubule binding"/>
    <property type="evidence" value="ECO:0007669"/>
    <property type="project" value="InterPro"/>
</dbReference>
<dbReference type="SMART" id="SM00129">
    <property type="entry name" value="KISc"/>
    <property type="match status" value="1"/>
</dbReference>
<feature type="binding site" evidence="4">
    <location>
        <begin position="250"/>
        <end position="257"/>
    </location>
    <ligand>
        <name>ATP</name>
        <dbReference type="ChEBI" id="CHEBI:30616"/>
    </ligand>
</feature>
<proteinExistence type="inferred from homology"/>
<evidence type="ECO:0000313" key="7">
    <source>
        <dbReference type="EMBL" id="KAI3958707.1"/>
    </source>
</evidence>
<accession>A0AAD4XXU7</accession>
<gene>
    <name evidence="7" type="ORF">MKW98_030372</name>
</gene>
<dbReference type="Gene3D" id="1.10.150.280">
    <property type="entry name" value="AF1531-like domain"/>
    <property type="match status" value="1"/>
</dbReference>
<dbReference type="InterPro" id="IPR027640">
    <property type="entry name" value="Kinesin-like_fam"/>
</dbReference>
<name>A0AAD4XXU7_9MAGN</name>
<dbReference type="SUPFAM" id="SSF47781">
    <property type="entry name" value="RuvA domain 2-like"/>
    <property type="match status" value="1"/>
</dbReference>
<dbReference type="Pfam" id="PF00225">
    <property type="entry name" value="Kinesin"/>
    <property type="match status" value="1"/>
</dbReference>
<dbReference type="GO" id="GO:0051231">
    <property type="term" value="P:spindle elongation"/>
    <property type="evidence" value="ECO:0007669"/>
    <property type="project" value="TreeGrafter"/>
</dbReference>
<dbReference type="AlphaFoldDB" id="A0AAD4XXU7"/>
<keyword evidence="1 4" id="KW-0547">Nucleotide-binding</keyword>
<dbReference type="GO" id="GO:0007018">
    <property type="term" value="P:microtubule-based movement"/>
    <property type="evidence" value="ECO:0007669"/>
    <property type="project" value="InterPro"/>
</dbReference>
<dbReference type="InterPro" id="IPR001752">
    <property type="entry name" value="Kinesin_motor_dom"/>
</dbReference>
<dbReference type="SUPFAM" id="SSF52540">
    <property type="entry name" value="P-loop containing nucleoside triphosphate hydrolases"/>
    <property type="match status" value="1"/>
</dbReference>
<evidence type="ECO:0000256" key="4">
    <source>
        <dbReference type="PROSITE-ProRule" id="PRU00283"/>
    </source>
</evidence>
<keyword evidence="3 4" id="KW-0505">Motor protein</keyword>
<dbReference type="GO" id="GO:0005524">
    <property type="term" value="F:ATP binding"/>
    <property type="evidence" value="ECO:0007669"/>
    <property type="project" value="UniProtKB-UniRule"/>
</dbReference>
<sequence length="612" mass="67322">MASLNDSLPPPHELVGLLPVKLTNSNYNTWKSLFLPILRRYHVLDLLDGSSICPPQFLFVNDPSEKQISNPEFQKWIDRDGSLLIWLNSTISDSILPHVCESKSPRDLWINLVNRFRTLSVCDNYQVIVVSEEEEPTTPAYSHVSSSTTNYSTSKNNKNKRRLSDCVKVAVMVRPLIDKELLLGCVDCVSVVPGGENEPPQVEIGSKSFVFDHVYKITAPATSCSIFDDCVAPLVEDLFHGCNSTVLAYGQSGSGKTYTMGTNYSGDTNGGGIIPKVIDAIFAKVKETKETHKYLIRISFVEILKEKVFDLLRSNSSVSRSPLKIRETANGGIKLEGVTEKKVGTKAKMATCLHMGSKARATGSTNMNSQSIRSHAIFTISLEQSRITRVTKDDAGDNILSAKLHLVDLAGSERVKRTGTDGLRLKEGIHLNRGLLSLGKVIRSLGEKTKKEGGHVPYRDSKLTRMLQDSLGVNGKTVMIACVSPANINADITLNTLEYANRARIIQNKAFVRMSTAQSSAERKRNISVNSSDPVMLESVETTFIQEYLACLNTASKEQLMELKGIGKRRADHIVALREASPIKSLSDLEDMGLSSKQVNDIIGSTARGLFD</sequence>
<dbReference type="InterPro" id="IPR019821">
    <property type="entry name" value="Kinesin_motor_CS"/>
</dbReference>
<dbReference type="InterPro" id="IPR036961">
    <property type="entry name" value="Kinesin_motor_dom_sf"/>
</dbReference>
<dbReference type="InterPro" id="IPR010994">
    <property type="entry name" value="RuvA_2-like"/>
</dbReference>
<dbReference type="GO" id="GO:0007052">
    <property type="term" value="P:mitotic spindle organization"/>
    <property type="evidence" value="ECO:0007669"/>
    <property type="project" value="TreeGrafter"/>
</dbReference>
<feature type="domain" description="Kinesin motor" evidence="6">
    <location>
        <begin position="166"/>
        <end position="506"/>
    </location>
</feature>
<evidence type="ECO:0000256" key="2">
    <source>
        <dbReference type="ARBA" id="ARBA00022840"/>
    </source>
</evidence>
<dbReference type="Gene3D" id="3.40.850.10">
    <property type="entry name" value="Kinesin motor domain"/>
    <property type="match status" value="1"/>
</dbReference>
<dbReference type="PROSITE" id="PS50067">
    <property type="entry name" value="KINESIN_MOTOR_2"/>
    <property type="match status" value="1"/>
</dbReference>
<dbReference type="Proteomes" id="UP001202328">
    <property type="component" value="Unassembled WGS sequence"/>
</dbReference>
<evidence type="ECO:0000313" key="8">
    <source>
        <dbReference type="Proteomes" id="UP001202328"/>
    </source>
</evidence>
<dbReference type="InterPro" id="IPR027417">
    <property type="entry name" value="P-loop_NTPase"/>
</dbReference>
<evidence type="ECO:0000256" key="1">
    <source>
        <dbReference type="ARBA" id="ARBA00022741"/>
    </source>
</evidence>
<evidence type="ECO:0000256" key="3">
    <source>
        <dbReference type="ARBA" id="ARBA00023175"/>
    </source>
</evidence>
<dbReference type="PROSITE" id="PS00411">
    <property type="entry name" value="KINESIN_MOTOR_1"/>
    <property type="match status" value="1"/>
</dbReference>
<dbReference type="PRINTS" id="PR00380">
    <property type="entry name" value="KINESINHEAVY"/>
</dbReference>
<keyword evidence="8" id="KW-1185">Reference proteome</keyword>
<dbReference type="Pfam" id="PF12836">
    <property type="entry name" value="HHH_3"/>
    <property type="match status" value="1"/>
</dbReference>
<evidence type="ECO:0000259" key="6">
    <source>
        <dbReference type="PROSITE" id="PS50067"/>
    </source>
</evidence>
<keyword evidence="2 4" id="KW-0067">ATP-binding</keyword>
<comment type="caution">
    <text evidence="7">The sequence shown here is derived from an EMBL/GenBank/DDBJ whole genome shotgun (WGS) entry which is preliminary data.</text>
</comment>
<dbReference type="GO" id="GO:0005875">
    <property type="term" value="C:microtubule associated complex"/>
    <property type="evidence" value="ECO:0007669"/>
    <property type="project" value="TreeGrafter"/>
</dbReference>
<dbReference type="GO" id="GO:0005874">
    <property type="term" value="C:microtubule"/>
    <property type="evidence" value="ECO:0007669"/>
    <property type="project" value="UniProtKB-KW"/>
</dbReference>
<dbReference type="EMBL" id="JAJJMB010001096">
    <property type="protein sequence ID" value="KAI3958707.1"/>
    <property type="molecule type" value="Genomic_DNA"/>
</dbReference>
<evidence type="ECO:0000256" key="5">
    <source>
        <dbReference type="RuleBase" id="RU000394"/>
    </source>
</evidence>
<dbReference type="GO" id="GO:0003777">
    <property type="term" value="F:microtubule motor activity"/>
    <property type="evidence" value="ECO:0007669"/>
    <property type="project" value="InterPro"/>
</dbReference>
<organism evidence="7 8">
    <name type="scientific">Papaver atlanticum</name>
    <dbReference type="NCBI Taxonomy" id="357466"/>
    <lineage>
        <taxon>Eukaryota</taxon>
        <taxon>Viridiplantae</taxon>
        <taxon>Streptophyta</taxon>
        <taxon>Embryophyta</taxon>
        <taxon>Tracheophyta</taxon>
        <taxon>Spermatophyta</taxon>
        <taxon>Magnoliopsida</taxon>
        <taxon>Ranunculales</taxon>
        <taxon>Papaveraceae</taxon>
        <taxon>Papaveroideae</taxon>
        <taxon>Papaver</taxon>
    </lineage>
</organism>